<gene>
    <name evidence="2" type="ORF">Z043_106865</name>
</gene>
<reference evidence="2 3" key="1">
    <citation type="submission" date="2015-08" db="EMBL/GenBank/DDBJ databases">
        <title>The genome of the Asian arowana (Scleropages formosus).</title>
        <authorList>
            <person name="Tan M.H."/>
            <person name="Gan H.M."/>
            <person name="Croft L.J."/>
            <person name="Austin C.M."/>
        </authorList>
    </citation>
    <scope>NUCLEOTIDE SEQUENCE [LARGE SCALE GENOMIC DNA]</scope>
    <source>
        <strain evidence="2">Aro1</strain>
    </source>
</reference>
<evidence type="ECO:0000313" key="3">
    <source>
        <dbReference type="Proteomes" id="UP000034805"/>
    </source>
</evidence>
<dbReference type="Proteomes" id="UP000034805">
    <property type="component" value="Unassembled WGS sequence"/>
</dbReference>
<proteinExistence type="predicted"/>
<sequence>MQVSRNFFLPSVAGQRRVRHSGNLEESEGRPCGENHDLARPPQDHDCCHAPDEPPRAESWIPPRHRPPALHGTVAAQSRSELTPVEQCFIDVSHIGRSPPLELPRPPDHLGLF</sequence>
<dbReference type="AlphaFoldDB" id="A0A0P7UVI5"/>
<comment type="caution">
    <text evidence="2">The sequence shown here is derived from an EMBL/GenBank/DDBJ whole genome shotgun (WGS) entry which is preliminary data.</text>
</comment>
<protein>
    <submittedName>
        <fullName evidence="2">Uncharacterized protein</fullName>
    </submittedName>
</protein>
<organism evidence="2 3">
    <name type="scientific">Scleropages formosus</name>
    <name type="common">Asian bonytongue</name>
    <name type="synonym">Osteoglossum formosum</name>
    <dbReference type="NCBI Taxonomy" id="113540"/>
    <lineage>
        <taxon>Eukaryota</taxon>
        <taxon>Metazoa</taxon>
        <taxon>Chordata</taxon>
        <taxon>Craniata</taxon>
        <taxon>Vertebrata</taxon>
        <taxon>Euteleostomi</taxon>
        <taxon>Actinopterygii</taxon>
        <taxon>Neopterygii</taxon>
        <taxon>Teleostei</taxon>
        <taxon>Osteoglossocephala</taxon>
        <taxon>Osteoglossomorpha</taxon>
        <taxon>Osteoglossiformes</taxon>
        <taxon>Osteoglossidae</taxon>
        <taxon>Scleropages</taxon>
    </lineage>
</organism>
<accession>A0A0P7UVI5</accession>
<evidence type="ECO:0000313" key="2">
    <source>
        <dbReference type="EMBL" id="KPP74002.1"/>
    </source>
</evidence>
<feature type="region of interest" description="Disordered" evidence="1">
    <location>
        <begin position="17"/>
        <end position="69"/>
    </location>
</feature>
<dbReference type="EMBL" id="JARO02001942">
    <property type="protein sequence ID" value="KPP74002.1"/>
    <property type="molecule type" value="Genomic_DNA"/>
</dbReference>
<feature type="compositionally biased region" description="Basic and acidic residues" evidence="1">
    <location>
        <begin position="27"/>
        <end position="56"/>
    </location>
</feature>
<name>A0A0P7UVI5_SCLFO</name>
<evidence type="ECO:0000256" key="1">
    <source>
        <dbReference type="SAM" id="MobiDB-lite"/>
    </source>
</evidence>